<dbReference type="OrthoDB" id="5835755at2759"/>
<sequence>MPIQRVRRLPLFTATLDYRINTSLAPSSASTNSTVAPSLAPSVALSTYSTRKSYQDLQEELDLNKDLLALRCDEVFDLRQKLEDLRLQHAKEVESLTTDDAEVGDPQGAQVAMQNLLSEINEKTTLVSDHEQHIQEMTGHIAGLHEQIAGLKEQAEDMSMTIDSKNIELDTYETRVTELREKLDKAEADAASKSEQAHVNDGAFMHMLKKVNSQDDEIDSQHNVVKELQEKIEDLETEIAELKSTNIYLEDETEFQGKCNADLQAQIQENQEKIAALQSELTSQQATQSNMYNFEECMSAYKLDAKEVDQASKNEKQQLIQENGALASKLADEKAAHLETKAQVATDQQKNEQSIADLQATLSETQKRADQNLLDQKHYRRSYKSESAAKDAEIKALKSELEAAKKAAEKDEILHADEIAKLKLVKRNRELWMETEVTKRTDELQGELDESNSNLLSRDARILALERENAELKAQTAQAELEAAVAIPVPLSRTSSPRIMSPTVCVEEPMEDEIDSFLEELKGLQAYESS</sequence>
<protein>
    <submittedName>
        <fullName evidence="2">Uncharacterized protein</fullName>
    </submittedName>
</protein>
<reference evidence="2" key="1">
    <citation type="journal article" date="2020" name="Stud. Mycol.">
        <title>101 Dothideomycetes genomes: a test case for predicting lifestyles and emergence of pathogens.</title>
        <authorList>
            <person name="Haridas S."/>
            <person name="Albert R."/>
            <person name="Binder M."/>
            <person name="Bloem J."/>
            <person name="Labutti K."/>
            <person name="Salamov A."/>
            <person name="Andreopoulos B."/>
            <person name="Baker S."/>
            <person name="Barry K."/>
            <person name="Bills G."/>
            <person name="Bluhm B."/>
            <person name="Cannon C."/>
            <person name="Castanera R."/>
            <person name="Culley D."/>
            <person name="Daum C."/>
            <person name="Ezra D."/>
            <person name="Gonzalez J."/>
            <person name="Henrissat B."/>
            <person name="Kuo A."/>
            <person name="Liang C."/>
            <person name="Lipzen A."/>
            <person name="Lutzoni F."/>
            <person name="Magnuson J."/>
            <person name="Mondo S."/>
            <person name="Nolan M."/>
            <person name="Ohm R."/>
            <person name="Pangilinan J."/>
            <person name="Park H.-J."/>
            <person name="Ramirez L."/>
            <person name="Alfaro M."/>
            <person name="Sun H."/>
            <person name="Tritt A."/>
            <person name="Yoshinaga Y."/>
            <person name="Zwiers L.-H."/>
            <person name="Turgeon B."/>
            <person name="Goodwin S."/>
            <person name="Spatafora J."/>
            <person name="Crous P."/>
            <person name="Grigoriev I."/>
        </authorList>
    </citation>
    <scope>NUCLEOTIDE SEQUENCE</scope>
    <source>
        <strain evidence="2">CBS 122681</strain>
    </source>
</reference>
<organism evidence="2 3">
    <name type="scientific">Lophiostoma macrostomum CBS 122681</name>
    <dbReference type="NCBI Taxonomy" id="1314788"/>
    <lineage>
        <taxon>Eukaryota</taxon>
        <taxon>Fungi</taxon>
        <taxon>Dikarya</taxon>
        <taxon>Ascomycota</taxon>
        <taxon>Pezizomycotina</taxon>
        <taxon>Dothideomycetes</taxon>
        <taxon>Pleosporomycetidae</taxon>
        <taxon>Pleosporales</taxon>
        <taxon>Lophiostomataceae</taxon>
        <taxon>Lophiostoma</taxon>
    </lineage>
</organism>
<evidence type="ECO:0000256" key="1">
    <source>
        <dbReference type="SAM" id="Coils"/>
    </source>
</evidence>
<keyword evidence="3" id="KW-1185">Reference proteome</keyword>
<proteinExistence type="predicted"/>
<name>A0A6A6TB08_9PLEO</name>
<dbReference type="AlphaFoldDB" id="A0A6A6TB08"/>
<evidence type="ECO:0000313" key="3">
    <source>
        <dbReference type="Proteomes" id="UP000799324"/>
    </source>
</evidence>
<feature type="coiled-coil region" evidence="1">
    <location>
        <begin position="348"/>
        <end position="414"/>
    </location>
</feature>
<dbReference type="Proteomes" id="UP000799324">
    <property type="component" value="Unassembled WGS sequence"/>
</dbReference>
<accession>A0A6A6TB08</accession>
<dbReference type="Gene3D" id="1.20.5.340">
    <property type="match status" value="2"/>
</dbReference>
<dbReference type="EMBL" id="MU004344">
    <property type="protein sequence ID" value="KAF2655784.1"/>
    <property type="molecule type" value="Genomic_DNA"/>
</dbReference>
<gene>
    <name evidence="2" type="ORF">K491DRAFT_778469</name>
</gene>
<feature type="coiled-coil region" evidence="1">
    <location>
        <begin position="460"/>
        <end position="487"/>
    </location>
</feature>
<keyword evidence="1" id="KW-0175">Coiled coil</keyword>
<evidence type="ECO:0000313" key="2">
    <source>
        <dbReference type="EMBL" id="KAF2655784.1"/>
    </source>
</evidence>
<feature type="coiled-coil region" evidence="1">
    <location>
        <begin position="134"/>
        <end position="287"/>
    </location>
</feature>